<proteinExistence type="predicted"/>
<evidence type="ECO:0000256" key="1">
    <source>
        <dbReference type="SAM" id="Phobius"/>
    </source>
</evidence>
<evidence type="ECO:0000313" key="2">
    <source>
        <dbReference type="EMBL" id="ASP20854.1"/>
    </source>
</evidence>
<sequence>MAGKEFTLKGWHVFGIFGGAFAVIIGVNIVLAVSAVSTFPGLEVANSYVASQTFDKRRAVQESLGWTVAARLEDDMLILSITDPEGRPVQASRLHAKVGRPTNVSDDIEPEFTFNGHAYVAYETLRPGNWDVWLTATALDGTPFQQRLEMTVTR</sequence>
<organism evidence="2 3">
    <name type="scientific">Antarctobacter heliothermus</name>
    <dbReference type="NCBI Taxonomy" id="74033"/>
    <lineage>
        <taxon>Bacteria</taxon>
        <taxon>Pseudomonadati</taxon>
        <taxon>Pseudomonadota</taxon>
        <taxon>Alphaproteobacteria</taxon>
        <taxon>Rhodobacterales</taxon>
        <taxon>Roseobacteraceae</taxon>
        <taxon>Antarctobacter</taxon>
    </lineage>
</organism>
<keyword evidence="1" id="KW-1133">Transmembrane helix</keyword>
<reference evidence="2 3" key="1">
    <citation type="submission" date="2017-07" db="EMBL/GenBank/DDBJ databases">
        <title>Genome Sequence of Antarctobacter heliothermus Strain SMS3 Isolated from a culture of the Diatom Skeletonema marinoi.</title>
        <authorList>
            <person name="Topel M."/>
            <person name="Pinder M.I.M."/>
            <person name="Johansson O.N."/>
            <person name="Kourtchenko O."/>
            <person name="Godhe A."/>
            <person name="Clarke A.K."/>
        </authorList>
    </citation>
    <scope>NUCLEOTIDE SEQUENCE [LARGE SCALE GENOMIC DNA]</scope>
    <source>
        <strain evidence="2 3">SMS3</strain>
    </source>
</reference>
<dbReference type="PIRSF" id="PIRSF011386">
    <property type="entry name" value="FixH"/>
    <property type="match status" value="1"/>
</dbReference>
<dbReference type="KEGG" id="aht:ANTHELSMS3_02176"/>
<dbReference type="InterPro" id="IPR018037">
    <property type="entry name" value="FixH_proteobacterial"/>
</dbReference>
<dbReference type="EMBL" id="CP022540">
    <property type="protein sequence ID" value="ASP20854.1"/>
    <property type="molecule type" value="Genomic_DNA"/>
</dbReference>
<protein>
    <submittedName>
        <fullName evidence="2">FixH</fullName>
    </submittedName>
</protein>
<name>A0A222E3R6_9RHOB</name>
<feature type="transmembrane region" description="Helical" evidence="1">
    <location>
        <begin position="12"/>
        <end position="36"/>
    </location>
</feature>
<dbReference type="Proteomes" id="UP000203589">
    <property type="component" value="Chromosome"/>
</dbReference>
<dbReference type="OrthoDB" id="1495896at2"/>
<evidence type="ECO:0000313" key="3">
    <source>
        <dbReference type="Proteomes" id="UP000203589"/>
    </source>
</evidence>
<keyword evidence="3" id="KW-1185">Reference proteome</keyword>
<accession>A0A222E3R6</accession>
<dbReference type="AlphaFoldDB" id="A0A222E3R6"/>
<dbReference type="Pfam" id="PF05751">
    <property type="entry name" value="FixH"/>
    <property type="match status" value="1"/>
</dbReference>
<dbReference type="InterPro" id="IPR008620">
    <property type="entry name" value="FixH"/>
</dbReference>
<gene>
    <name evidence="2" type="ORF">ANTHELSMS3_02176</name>
</gene>
<dbReference type="RefSeq" id="WP_094034861.1">
    <property type="nucleotide sequence ID" value="NZ_CP022540.1"/>
</dbReference>
<keyword evidence="1" id="KW-0472">Membrane</keyword>
<keyword evidence="1" id="KW-0812">Transmembrane</keyword>